<sequence length="260" mass="28835">MQNVNDFDAQSALFAVEKEIAERKTAICPDKHHLARLLHPHRTVEDRLEDLHVQQTGCGLRLLMAEGDKNLHQGRSPVETDVLTADILCKKVREVKDATGLTELEAKLDDLVARRQKLRAEDPSLCLKQLEGDFVTLDKLCEQTPALREALEVIDRRKRALMDETTYQTLIGARDAQSRATRTVADRAKAAVTVLEQAANAQSGRPVDELLHDIDMLSAVVRVNQMAAEGTPPAVTARTLGKCSLRQQRIYKLASTTSAV</sequence>
<protein>
    <submittedName>
        <fullName evidence="1">Uncharacterized protein</fullName>
    </submittedName>
</protein>
<proteinExistence type="predicted"/>
<organism evidence="1 2">
    <name type="scientific">Rhodotorula toruloides</name>
    <name type="common">Yeast</name>
    <name type="synonym">Rhodosporidium toruloides</name>
    <dbReference type="NCBI Taxonomy" id="5286"/>
    <lineage>
        <taxon>Eukaryota</taxon>
        <taxon>Fungi</taxon>
        <taxon>Dikarya</taxon>
        <taxon>Basidiomycota</taxon>
        <taxon>Pucciniomycotina</taxon>
        <taxon>Microbotryomycetes</taxon>
        <taxon>Sporidiobolales</taxon>
        <taxon>Sporidiobolaceae</taxon>
        <taxon>Rhodotorula</taxon>
    </lineage>
</organism>
<reference evidence="1 2" key="1">
    <citation type="submission" date="2015-07" db="EMBL/GenBank/DDBJ databases">
        <authorList>
            <person name="Cajimat M.N.B."/>
            <person name="Milazzo M.L."/>
            <person name="Fulhorst C.F."/>
        </authorList>
    </citation>
    <scope>NUCLEOTIDE SEQUENCE [LARGE SCALE GENOMIC DNA]</scope>
    <source>
        <strain evidence="1">Single colony</strain>
    </source>
</reference>
<accession>A0A0K3CC56</accession>
<name>A0A0K3CC56_RHOTO</name>
<dbReference type="EMBL" id="CWKI01000003">
    <property type="protein sequence ID" value="CTR06202.1"/>
    <property type="molecule type" value="Genomic_DNA"/>
</dbReference>
<dbReference type="AlphaFoldDB" id="A0A0K3CC56"/>
<dbReference type="Proteomes" id="UP000199069">
    <property type="component" value="Unassembled WGS sequence"/>
</dbReference>
<keyword evidence="2" id="KW-1185">Reference proteome</keyword>
<gene>
    <name evidence="1" type="primary">FGENESH: predicted gene_3.514</name>
    <name evidence="1" type="ORF">BN2166_0020630</name>
</gene>
<evidence type="ECO:0000313" key="1">
    <source>
        <dbReference type="EMBL" id="CTR06202.1"/>
    </source>
</evidence>
<evidence type="ECO:0000313" key="2">
    <source>
        <dbReference type="Proteomes" id="UP000199069"/>
    </source>
</evidence>